<evidence type="ECO:0000313" key="4">
    <source>
        <dbReference type="EMBL" id="CAF2149186.1"/>
    </source>
</evidence>
<dbReference type="Proteomes" id="UP000663856">
    <property type="component" value="Unassembled WGS sequence"/>
</dbReference>
<feature type="region of interest" description="Disordered" evidence="1">
    <location>
        <begin position="231"/>
        <end position="255"/>
    </location>
</feature>
<dbReference type="Proteomes" id="UP000663834">
    <property type="component" value="Unassembled WGS sequence"/>
</dbReference>
<evidence type="ECO:0000313" key="8">
    <source>
        <dbReference type="EMBL" id="CAF3899869.1"/>
    </source>
</evidence>
<dbReference type="EMBL" id="CAJOBG010000059">
    <property type="protein sequence ID" value="CAF3748317.1"/>
    <property type="molecule type" value="Genomic_DNA"/>
</dbReference>
<dbReference type="Proteomes" id="UP000681967">
    <property type="component" value="Unassembled WGS sequence"/>
</dbReference>
<dbReference type="Proteomes" id="UP000663866">
    <property type="component" value="Unassembled WGS sequence"/>
</dbReference>
<dbReference type="Proteomes" id="UP000663887">
    <property type="component" value="Unassembled WGS sequence"/>
</dbReference>
<comment type="caution">
    <text evidence="4">The sequence shown here is derived from an EMBL/GenBank/DDBJ whole genome shotgun (WGS) entry which is preliminary data.</text>
</comment>
<dbReference type="Proteomes" id="UP000663842">
    <property type="component" value="Unassembled WGS sequence"/>
</dbReference>
<feature type="compositionally biased region" description="Acidic residues" evidence="1">
    <location>
        <begin position="140"/>
        <end position="157"/>
    </location>
</feature>
<dbReference type="EMBL" id="CAJOBH010007984">
    <property type="protein sequence ID" value="CAF4099761.1"/>
    <property type="molecule type" value="Genomic_DNA"/>
</dbReference>
<evidence type="ECO:0000313" key="12">
    <source>
        <dbReference type="Proteomes" id="UP000663856"/>
    </source>
</evidence>
<evidence type="ECO:0000313" key="3">
    <source>
        <dbReference type="EMBL" id="CAF1619396.1"/>
    </source>
</evidence>
<evidence type="ECO:0000313" key="2">
    <source>
        <dbReference type="EMBL" id="CAF1564838.1"/>
    </source>
</evidence>
<organism evidence="4 12">
    <name type="scientific">Rotaria magnacalcarata</name>
    <dbReference type="NCBI Taxonomy" id="392030"/>
    <lineage>
        <taxon>Eukaryota</taxon>
        <taxon>Metazoa</taxon>
        <taxon>Spiralia</taxon>
        <taxon>Gnathifera</taxon>
        <taxon>Rotifera</taxon>
        <taxon>Eurotatoria</taxon>
        <taxon>Bdelloidea</taxon>
        <taxon>Philodinida</taxon>
        <taxon>Philodinidae</taxon>
        <taxon>Rotaria</taxon>
    </lineage>
</organism>
<dbReference type="EMBL" id="CAJNRG010013770">
    <property type="protein sequence ID" value="CAF2151455.1"/>
    <property type="molecule type" value="Genomic_DNA"/>
</dbReference>
<feature type="compositionally biased region" description="Acidic residues" evidence="1">
    <location>
        <begin position="14"/>
        <end position="23"/>
    </location>
</feature>
<evidence type="ECO:0000313" key="6">
    <source>
        <dbReference type="EMBL" id="CAF2243241.1"/>
    </source>
</evidence>
<dbReference type="AlphaFoldDB" id="A0A816XQ22"/>
<dbReference type="OrthoDB" id="122464at2759"/>
<dbReference type="EMBL" id="CAJNOW010009528">
    <property type="protein sequence ID" value="CAF1564838.1"/>
    <property type="molecule type" value="Genomic_DNA"/>
</dbReference>
<feature type="region of interest" description="Disordered" evidence="1">
    <location>
        <begin position="116"/>
        <end position="160"/>
    </location>
</feature>
<feature type="compositionally biased region" description="Basic and acidic residues" evidence="1">
    <location>
        <begin position="129"/>
        <end position="139"/>
    </location>
</feature>
<accession>A0A816XQ22</accession>
<protein>
    <recommendedName>
        <fullName evidence="14">E2F-associated phosphoprotein</fullName>
    </recommendedName>
</protein>
<dbReference type="EMBL" id="CAJOBF010004847">
    <property type="protein sequence ID" value="CAF4154845.1"/>
    <property type="molecule type" value="Genomic_DNA"/>
</dbReference>
<dbReference type="Proteomes" id="UP000663855">
    <property type="component" value="Unassembled WGS sequence"/>
</dbReference>
<dbReference type="PANTHER" id="PTHR15967:SF0">
    <property type="entry name" value="E2F-ASSOCIATED PHOSPHOPROTEIN"/>
    <property type="match status" value="1"/>
</dbReference>
<feature type="region of interest" description="Disordered" evidence="1">
    <location>
        <begin position="54"/>
        <end position="80"/>
    </location>
</feature>
<dbReference type="EMBL" id="CAJOBI010001796">
    <property type="protein sequence ID" value="CAF3899869.1"/>
    <property type="molecule type" value="Genomic_DNA"/>
</dbReference>
<dbReference type="EMBL" id="CAJNRE010020877">
    <property type="protein sequence ID" value="CAF2243241.1"/>
    <property type="molecule type" value="Genomic_DNA"/>
</dbReference>
<feature type="region of interest" description="Disordered" evidence="1">
    <location>
        <begin position="1"/>
        <end position="23"/>
    </location>
</feature>
<reference evidence="4" key="1">
    <citation type="submission" date="2021-02" db="EMBL/GenBank/DDBJ databases">
        <authorList>
            <person name="Nowell W R."/>
        </authorList>
    </citation>
    <scope>NUCLEOTIDE SEQUENCE</scope>
</reference>
<dbReference type="GO" id="GO:0005634">
    <property type="term" value="C:nucleus"/>
    <property type="evidence" value="ECO:0007669"/>
    <property type="project" value="TreeGrafter"/>
</dbReference>
<evidence type="ECO:0000313" key="7">
    <source>
        <dbReference type="EMBL" id="CAF3748317.1"/>
    </source>
</evidence>
<keyword evidence="13" id="KW-1185">Reference proteome</keyword>
<name>A0A816XQ22_9BILA</name>
<dbReference type="PANTHER" id="PTHR15967">
    <property type="entry name" value="E2F-ASSOCIATED PHOSPHOPROTEIN"/>
    <property type="match status" value="1"/>
</dbReference>
<evidence type="ECO:0000313" key="11">
    <source>
        <dbReference type="EMBL" id="CAF4154845.1"/>
    </source>
</evidence>
<evidence type="ECO:0000256" key="1">
    <source>
        <dbReference type="SAM" id="MobiDB-lite"/>
    </source>
</evidence>
<dbReference type="EMBL" id="CAJOBJ010002362">
    <property type="protein sequence ID" value="CAF3922461.1"/>
    <property type="molecule type" value="Genomic_DNA"/>
</dbReference>
<dbReference type="Proteomes" id="UP000663824">
    <property type="component" value="Unassembled WGS sequence"/>
</dbReference>
<feature type="compositionally biased region" description="Basic residues" evidence="1">
    <location>
        <begin position="238"/>
        <end position="248"/>
    </location>
</feature>
<dbReference type="InterPro" id="IPR019370">
    <property type="entry name" value="E2F-assoc_phosphoprotein"/>
</dbReference>
<dbReference type="EMBL" id="CAJNOV010018393">
    <property type="protein sequence ID" value="CAF1619396.1"/>
    <property type="molecule type" value="Genomic_DNA"/>
</dbReference>
<evidence type="ECO:0000313" key="10">
    <source>
        <dbReference type="EMBL" id="CAF4099761.1"/>
    </source>
</evidence>
<dbReference type="Proteomes" id="UP000676336">
    <property type="component" value="Unassembled WGS sequence"/>
</dbReference>
<dbReference type="Pfam" id="PF10238">
    <property type="entry name" value="Eapp_C"/>
    <property type="match status" value="1"/>
</dbReference>
<evidence type="ECO:0000313" key="9">
    <source>
        <dbReference type="EMBL" id="CAF3922461.1"/>
    </source>
</evidence>
<dbReference type="Proteomes" id="UP000681720">
    <property type="component" value="Unassembled WGS sequence"/>
</dbReference>
<evidence type="ECO:0000313" key="13">
    <source>
        <dbReference type="Proteomes" id="UP000663866"/>
    </source>
</evidence>
<evidence type="ECO:0008006" key="14">
    <source>
        <dbReference type="Google" id="ProtNLM"/>
    </source>
</evidence>
<sequence length="301" mass="34216">MTDQRFKYYTGYEVDNEPSDDEDEIPCTTAITGGHVNSDSSDDEFDRPLRAFIEKTMSQGAKKKDPSSTSTTSNTFANEMEDELDQIYQNFITRGTFELPISTQKTQEVKKIVVNGKNDDDSDDENDEKNEAVVNKDDEEKINDDLLYDPDEEEEDEKWMTKERLKSRGVNEIEKLDASALGPTDAVLNCPGCMVLVCHDCQRHETNRNQYRAMFVFNCAIDENRPVHVTVANSQKSSKQKKKNSNKRFKTDDPLAISDAPEAESEHDILRPVLCSECGTELGAYEPKEELYHFSNVLVSH</sequence>
<gene>
    <name evidence="10" type="ORF">BYL167_LOCUS19049</name>
    <name evidence="3" type="ORF">CJN711_LOCUS37678</name>
    <name evidence="9" type="ORF">GIL414_LOCUS7643</name>
    <name evidence="2" type="ORF">KQP761_LOCUS18668</name>
    <name evidence="6" type="ORF">MBJ925_LOCUS37464</name>
    <name evidence="7" type="ORF">OVN521_LOCUS978</name>
    <name evidence="8" type="ORF">SMN809_LOCUS6578</name>
    <name evidence="11" type="ORF">UXM345_LOCUS25343</name>
    <name evidence="4" type="ORF">WKI299_LOCUS29966</name>
    <name evidence="5" type="ORF">XDN619_LOCUS28741</name>
</gene>
<evidence type="ECO:0000313" key="5">
    <source>
        <dbReference type="EMBL" id="CAF2151455.1"/>
    </source>
</evidence>
<dbReference type="EMBL" id="CAJNRF010013448">
    <property type="protein sequence ID" value="CAF2149186.1"/>
    <property type="molecule type" value="Genomic_DNA"/>
</dbReference>
<proteinExistence type="predicted"/>